<dbReference type="Proteomes" id="UP000094526">
    <property type="component" value="Unassembled WGS sequence"/>
</dbReference>
<dbReference type="NCBIfam" id="NF041278">
    <property type="entry name" value="CmcJ_NvfI_EfuI"/>
    <property type="match status" value="1"/>
</dbReference>
<dbReference type="InterPro" id="IPR044053">
    <property type="entry name" value="AsaB-like"/>
</dbReference>
<dbReference type="OrthoDB" id="412788at2759"/>
<keyword evidence="3" id="KW-1185">Reference proteome</keyword>
<evidence type="ECO:0000313" key="2">
    <source>
        <dbReference type="EMBL" id="OCT54518.1"/>
    </source>
</evidence>
<reference evidence="3" key="1">
    <citation type="submission" date="2015-07" db="EMBL/GenBank/DDBJ databases">
        <authorList>
            <person name="Teixeira M.M."/>
            <person name="Souza R.C."/>
            <person name="Almeida L.G."/>
            <person name="Vicente V.A."/>
            <person name="de Hoog S."/>
            <person name="Bocca A.L."/>
            <person name="de Almeida S.R."/>
            <person name="Vasconcelos A.T."/>
            <person name="Felipe M.S."/>
        </authorList>
    </citation>
    <scope>NUCLEOTIDE SEQUENCE [LARGE SCALE GENOMIC DNA]</scope>
    <source>
        <strain evidence="3">KSF</strain>
    </source>
</reference>
<name>A0A1C1D1G1_9EURO</name>
<accession>A0A1C1D1G1</accession>
<gene>
    <name evidence="2" type="ORF">CLCR_00854</name>
</gene>
<dbReference type="STRING" id="86049.A0A1C1D1G1"/>
<comment type="similarity">
    <text evidence="1">Belongs to the asaB hydroxylase/desaturase family.</text>
</comment>
<evidence type="ECO:0000256" key="1">
    <source>
        <dbReference type="ARBA" id="ARBA00023604"/>
    </source>
</evidence>
<dbReference type="PANTHER" id="PTHR34598">
    <property type="entry name" value="BLL6449 PROTEIN"/>
    <property type="match status" value="1"/>
</dbReference>
<sequence>MAIKDSIFVDGTSAHVVSTTLRYWLDPSPGGYKAFYPGTVGVYRRKHDEQPAQITDVRGREKEFTLDKQGFAFVQHESKENDFADDEGVKDRLYPEVSELLKDVTGATHVRPFSHLIRSERWEDAQAAWEGKKDDDLVRTKVPARFAHVDHSYAGAVQIINDNLADEAERARLTANTRWAIINVWRPIHHPVTRDALTVCDARTVDESDLEGLTAQLPAPQNDKYGTVSLGRAFETWAVKANPAHRWYYKSGMTPDEALLLKIFDSKKDGRARRVPHTSFQCEEDHGPPRHSVEIRCLVFWEDQSLEIAKGEGVAQVIVNVERERTGEIQKMMTEMFM</sequence>
<dbReference type="AlphaFoldDB" id="A0A1C1D1G1"/>
<dbReference type="EMBL" id="LGRB01000004">
    <property type="protein sequence ID" value="OCT54518.1"/>
    <property type="molecule type" value="Genomic_DNA"/>
</dbReference>
<proteinExistence type="inferred from homology"/>
<dbReference type="eggNOG" id="ENOG502SMV5">
    <property type="taxonomic scope" value="Eukaryota"/>
</dbReference>
<evidence type="ECO:0000313" key="3">
    <source>
        <dbReference type="Proteomes" id="UP000094526"/>
    </source>
</evidence>
<organism evidence="2 3">
    <name type="scientific">Cladophialophora carrionii</name>
    <dbReference type="NCBI Taxonomy" id="86049"/>
    <lineage>
        <taxon>Eukaryota</taxon>
        <taxon>Fungi</taxon>
        <taxon>Dikarya</taxon>
        <taxon>Ascomycota</taxon>
        <taxon>Pezizomycotina</taxon>
        <taxon>Eurotiomycetes</taxon>
        <taxon>Chaetothyriomycetidae</taxon>
        <taxon>Chaetothyriales</taxon>
        <taxon>Herpotrichiellaceae</taxon>
        <taxon>Cladophialophora</taxon>
    </lineage>
</organism>
<dbReference type="VEuPathDB" id="FungiDB:CLCR_00854"/>
<protein>
    <submittedName>
        <fullName evidence="2">GA4 desaturase family protein</fullName>
    </submittedName>
</protein>
<dbReference type="PANTHER" id="PTHR34598:SF3">
    <property type="entry name" value="OXIDOREDUCTASE AN1597"/>
    <property type="match status" value="1"/>
</dbReference>
<dbReference type="VEuPathDB" id="FungiDB:G647_10136"/>
<dbReference type="GO" id="GO:0016491">
    <property type="term" value="F:oxidoreductase activity"/>
    <property type="evidence" value="ECO:0007669"/>
    <property type="project" value="InterPro"/>
</dbReference>
<comment type="caution">
    <text evidence="2">The sequence shown here is derived from an EMBL/GenBank/DDBJ whole genome shotgun (WGS) entry which is preliminary data.</text>
</comment>